<comment type="subunit">
    <text evidence="5">Forms a conjugate with ATG5.</text>
</comment>
<dbReference type="GO" id="GO:0000045">
    <property type="term" value="P:autophagosome assembly"/>
    <property type="evidence" value="ECO:0007669"/>
    <property type="project" value="InterPro"/>
</dbReference>
<comment type="similarity">
    <text evidence="1 5">Belongs to the ATG12 family.</text>
</comment>
<keyword evidence="3 5" id="KW-0833">Ubl conjugation pathway</keyword>
<dbReference type="AlphaFoldDB" id="A0AAW1NYP1"/>
<dbReference type="Proteomes" id="UP001489004">
    <property type="component" value="Unassembled WGS sequence"/>
</dbReference>
<dbReference type="EMBL" id="JALJOR010000023">
    <property type="protein sequence ID" value="KAK9803139.1"/>
    <property type="molecule type" value="Genomic_DNA"/>
</dbReference>
<evidence type="ECO:0000256" key="2">
    <source>
        <dbReference type="ARBA" id="ARBA00022499"/>
    </source>
</evidence>
<dbReference type="GO" id="GO:0000422">
    <property type="term" value="P:autophagy of mitochondrion"/>
    <property type="evidence" value="ECO:0007669"/>
    <property type="project" value="TreeGrafter"/>
</dbReference>
<protein>
    <recommendedName>
        <fullName evidence="5">Ubiquitin-like protein ATG12</fullName>
    </recommendedName>
</protein>
<evidence type="ECO:0000313" key="6">
    <source>
        <dbReference type="EMBL" id="KAK9803139.1"/>
    </source>
</evidence>
<dbReference type="CDD" id="cd01612">
    <property type="entry name" value="Ubl_ATG12"/>
    <property type="match status" value="1"/>
</dbReference>
<evidence type="ECO:0000256" key="1">
    <source>
        <dbReference type="ARBA" id="ARBA00007778"/>
    </source>
</evidence>
<dbReference type="PANTHER" id="PTHR13385:SF0">
    <property type="entry name" value="UBIQUITIN-LIKE PROTEIN ATG12"/>
    <property type="match status" value="1"/>
</dbReference>
<dbReference type="SUPFAM" id="SSF54236">
    <property type="entry name" value="Ubiquitin-like"/>
    <property type="match status" value="1"/>
</dbReference>
<name>A0AAW1NYP1_9CHLO</name>
<keyword evidence="2 5" id="KW-1017">Isopeptide bond</keyword>
<proteinExistence type="inferred from homology"/>
<dbReference type="Gene3D" id="3.10.20.90">
    <property type="entry name" value="Phosphatidylinositol 3-kinase Catalytic Subunit, Chain A, domain 1"/>
    <property type="match status" value="1"/>
</dbReference>
<dbReference type="PANTHER" id="PTHR13385">
    <property type="entry name" value="AUTOPHAGY PROTEIN 12"/>
    <property type="match status" value="1"/>
</dbReference>
<comment type="caution">
    <text evidence="6">The sequence shown here is derived from an EMBL/GenBank/DDBJ whole genome shotgun (WGS) entry which is preliminary data.</text>
</comment>
<keyword evidence="4 5" id="KW-0072">Autophagy</keyword>
<dbReference type="GO" id="GO:0034274">
    <property type="term" value="C:Atg12-Atg5-Atg16 complex"/>
    <property type="evidence" value="ECO:0007669"/>
    <property type="project" value="TreeGrafter"/>
</dbReference>
<reference evidence="6 7" key="1">
    <citation type="journal article" date="2024" name="Nat. Commun.">
        <title>Phylogenomics reveals the evolutionary origins of lichenization in chlorophyte algae.</title>
        <authorList>
            <person name="Puginier C."/>
            <person name="Libourel C."/>
            <person name="Otte J."/>
            <person name="Skaloud P."/>
            <person name="Haon M."/>
            <person name="Grisel S."/>
            <person name="Petersen M."/>
            <person name="Berrin J.G."/>
            <person name="Delaux P.M."/>
            <person name="Dal Grande F."/>
            <person name="Keller J."/>
        </authorList>
    </citation>
    <scope>NUCLEOTIDE SEQUENCE [LARGE SCALE GENOMIC DNA]</scope>
    <source>
        <strain evidence="6 7">SAG 2043</strain>
    </source>
</reference>
<keyword evidence="7" id="KW-1185">Reference proteome</keyword>
<dbReference type="InterPro" id="IPR007242">
    <property type="entry name" value="Atg12"/>
</dbReference>
<evidence type="ECO:0000256" key="3">
    <source>
        <dbReference type="ARBA" id="ARBA00022786"/>
    </source>
</evidence>
<dbReference type="GO" id="GO:0000421">
    <property type="term" value="C:autophagosome membrane"/>
    <property type="evidence" value="ECO:0007669"/>
    <property type="project" value="TreeGrafter"/>
</dbReference>
<gene>
    <name evidence="6" type="ORF">WJX72_000427</name>
</gene>
<dbReference type="GO" id="GO:0034045">
    <property type="term" value="C:phagophore assembly site membrane"/>
    <property type="evidence" value="ECO:0007669"/>
    <property type="project" value="TreeGrafter"/>
</dbReference>
<comment type="function">
    <text evidence="5">Ubiquitin-like protein involved in cytoplasm to vacuole transport (Cvt) and autophagic vesicle formation.</text>
</comment>
<evidence type="ECO:0000313" key="7">
    <source>
        <dbReference type="Proteomes" id="UP001489004"/>
    </source>
</evidence>
<dbReference type="GO" id="GO:0097352">
    <property type="term" value="P:autophagosome maturation"/>
    <property type="evidence" value="ECO:0007669"/>
    <property type="project" value="TreeGrafter"/>
</dbReference>
<evidence type="ECO:0000256" key="4">
    <source>
        <dbReference type="ARBA" id="ARBA00023006"/>
    </source>
</evidence>
<dbReference type="GO" id="GO:0034727">
    <property type="term" value="P:piecemeal microautophagy of the nucleus"/>
    <property type="evidence" value="ECO:0007669"/>
    <property type="project" value="TreeGrafter"/>
</dbReference>
<evidence type="ECO:0000256" key="5">
    <source>
        <dbReference type="RuleBase" id="RU361201"/>
    </source>
</evidence>
<accession>A0AAW1NYP1</accession>
<dbReference type="GO" id="GO:0019776">
    <property type="term" value="F:Atg8-family ligase activity"/>
    <property type="evidence" value="ECO:0007669"/>
    <property type="project" value="TreeGrafter"/>
</dbReference>
<dbReference type="Pfam" id="PF04110">
    <property type="entry name" value="APG12"/>
    <property type="match status" value="1"/>
</dbReference>
<dbReference type="GO" id="GO:0061723">
    <property type="term" value="P:glycophagy"/>
    <property type="evidence" value="ECO:0007669"/>
    <property type="project" value="TreeGrafter"/>
</dbReference>
<dbReference type="FunFam" id="3.10.20.90:FF:000150">
    <property type="entry name" value="Ubiquitin-like protein ATG12"/>
    <property type="match status" value="1"/>
</dbReference>
<organism evidence="6 7">
    <name type="scientific">[Myrmecia] bisecta</name>
    <dbReference type="NCBI Taxonomy" id="41462"/>
    <lineage>
        <taxon>Eukaryota</taxon>
        <taxon>Viridiplantae</taxon>
        <taxon>Chlorophyta</taxon>
        <taxon>core chlorophytes</taxon>
        <taxon>Trebouxiophyceae</taxon>
        <taxon>Trebouxiales</taxon>
        <taxon>Trebouxiaceae</taxon>
        <taxon>Myrmecia</taxon>
    </lineage>
</organism>
<dbReference type="InterPro" id="IPR029071">
    <property type="entry name" value="Ubiquitin-like_domsf"/>
</dbReference>
<sequence length="91" mass="10265">MADAKPEQVVILFKATGDAPILKQQKVKVGSQERFAKVVDYLRKKLARDQVFVYLKEAFSPSLEEHIFVLYSAYGVDGRLIVNYACTPAWG</sequence>